<feature type="domain" description="Nudix hydrolase" evidence="4">
    <location>
        <begin position="1"/>
        <end position="134"/>
    </location>
</feature>
<reference evidence="5 6" key="1">
    <citation type="journal article" date="2015" name="Nature">
        <title>rRNA introns, odd ribosomes, and small enigmatic genomes across a large radiation of phyla.</title>
        <authorList>
            <person name="Brown C.T."/>
            <person name="Hug L.A."/>
            <person name="Thomas B.C."/>
            <person name="Sharon I."/>
            <person name="Castelle C.J."/>
            <person name="Singh A."/>
            <person name="Wilkins M.J."/>
            <person name="Williams K.H."/>
            <person name="Banfield J.F."/>
        </authorList>
    </citation>
    <scope>NUCLEOTIDE SEQUENCE [LARGE SCALE GENOMIC DNA]</scope>
    <source>
        <strain evidence="6">GW2011_GWA1_39_13</strain>
    </source>
</reference>
<dbReference type="PANTHER" id="PTHR43046">
    <property type="entry name" value="GDP-MANNOSE MANNOSYL HYDROLASE"/>
    <property type="match status" value="1"/>
</dbReference>
<dbReference type="Gene3D" id="3.90.79.10">
    <property type="entry name" value="Nucleoside Triphosphate Pyrophosphohydrolase"/>
    <property type="match status" value="1"/>
</dbReference>
<dbReference type="InterPro" id="IPR020476">
    <property type="entry name" value="Nudix_hydrolase"/>
</dbReference>
<organism evidence="5 6">
    <name type="scientific">Yanofskybacteria sp. (strain GW2011_GWA1_39_13)</name>
    <dbReference type="NCBI Taxonomy" id="1619019"/>
    <lineage>
        <taxon>Bacteria</taxon>
        <taxon>Candidatus Yanofskyibacteriota</taxon>
    </lineage>
</organism>
<dbReference type="PRINTS" id="PR00502">
    <property type="entry name" value="NUDIXFAMILY"/>
</dbReference>
<dbReference type="InterPro" id="IPR015797">
    <property type="entry name" value="NUDIX_hydrolase-like_dom_sf"/>
</dbReference>
<comment type="caution">
    <text evidence="5">The sequence shown here is derived from an EMBL/GenBank/DDBJ whole genome shotgun (WGS) entry which is preliminary data.</text>
</comment>
<proteinExistence type="inferred from homology"/>
<evidence type="ECO:0000313" key="5">
    <source>
        <dbReference type="EMBL" id="KKR02532.1"/>
    </source>
</evidence>
<dbReference type="PROSITE" id="PS00893">
    <property type="entry name" value="NUDIX_BOX"/>
    <property type="match status" value="1"/>
</dbReference>
<dbReference type="SUPFAM" id="SSF55811">
    <property type="entry name" value="Nudix"/>
    <property type="match status" value="1"/>
</dbReference>
<dbReference type="PATRIC" id="fig|1619019.3.peg.12"/>
<dbReference type="EMBL" id="LBWF01000001">
    <property type="protein sequence ID" value="KKR02532.1"/>
    <property type="molecule type" value="Genomic_DNA"/>
</dbReference>
<accession>A0A0G0QLF6</accession>
<evidence type="ECO:0000256" key="3">
    <source>
        <dbReference type="RuleBase" id="RU003476"/>
    </source>
</evidence>
<dbReference type="GO" id="GO:0016787">
    <property type="term" value="F:hydrolase activity"/>
    <property type="evidence" value="ECO:0007669"/>
    <property type="project" value="UniProtKB-KW"/>
</dbReference>
<comment type="cofactor">
    <cofactor evidence="1">
        <name>Mg(2+)</name>
        <dbReference type="ChEBI" id="CHEBI:18420"/>
    </cofactor>
</comment>
<dbReference type="Proteomes" id="UP000034845">
    <property type="component" value="Unassembled WGS sequence"/>
</dbReference>
<evidence type="ECO:0000256" key="2">
    <source>
        <dbReference type="ARBA" id="ARBA00022801"/>
    </source>
</evidence>
<dbReference type="InterPro" id="IPR000086">
    <property type="entry name" value="NUDIX_hydrolase_dom"/>
</dbReference>
<dbReference type="PROSITE" id="PS51462">
    <property type="entry name" value="NUDIX"/>
    <property type="match status" value="1"/>
</dbReference>
<comment type="similarity">
    <text evidence="3">Belongs to the Nudix hydrolase family.</text>
</comment>
<dbReference type="Pfam" id="PF00293">
    <property type="entry name" value="NUDIX"/>
    <property type="match status" value="1"/>
</dbReference>
<evidence type="ECO:0000313" key="6">
    <source>
        <dbReference type="Proteomes" id="UP000034845"/>
    </source>
</evidence>
<protein>
    <submittedName>
        <fullName evidence="5">MutT/NUDIX family protein</fullName>
    </submittedName>
</protein>
<dbReference type="CDD" id="cd04669">
    <property type="entry name" value="NUDIX_Hydrolase"/>
    <property type="match status" value="1"/>
</dbReference>
<sequence>MTSKNRAALIIIDDSKILLVHRFKNGEEYYVFPGGGIEEGESVEDAATREAKEETGLDVTISKKIWENKNNDRIEYYFLVDKFSGELATEIGGPEQKTQSADNVYRLEWVVIDKIKDLKLLPEEIKLKLLKNYQSGSLV</sequence>
<name>A0A0G0QLF6_YANXG</name>
<gene>
    <name evidence="5" type="ORF">UT29_C0001G0012</name>
</gene>
<evidence type="ECO:0000256" key="1">
    <source>
        <dbReference type="ARBA" id="ARBA00001946"/>
    </source>
</evidence>
<dbReference type="InterPro" id="IPR020084">
    <property type="entry name" value="NUDIX_hydrolase_CS"/>
</dbReference>
<dbReference type="PANTHER" id="PTHR43046:SF14">
    <property type="entry name" value="MUTT_NUDIX FAMILY PROTEIN"/>
    <property type="match status" value="1"/>
</dbReference>
<keyword evidence="2 3" id="KW-0378">Hydrolase</keyword>
<dbReference type="AlphaFoldDB" id="A0A0G0QLF6"/>
<evidence type="ECO:0000259" key="4">
    <source>
        <dbReference type="PROSITE" id="PS51462"/>
    </source>
</evidence>